<organism evidence="1 2">
    <name type="scientific">Diphasiastrum complanatum</name>
    <name type="common">Issler's clubmoss</name>
    <name type="synonym">Lycopodium complanatum</name>
    <dbReference type="NCBI Taxonomy" id="34168"/>
    <lineage>
        <taxon>Eukaryota</taxon>
        <taxon>Viridiplantae</taxon>
        <taxon>Streptophyta</taxon>
        <taxon>Embryophyta</taxon>
        <taxon>Tracheophyta</taxon>
        <taxon>Lycopodiopsida</taxon>
        <taxon>Lycopodiales</taxon>
        <taxon>Lycopodiaceae</taxon>
        <taxon>Lycopodioideae</taxon>
        <taxon>Diphasiastrum</taxon>
    </lineage>
</organism>
<comment type="caution">
    <text evidence="1">The sequence shown here is derived from an EMBL/GenBank/DDBJ whole genome shotgun (WGS) entry which is preliminary data.</text>
</comment>
<keyword evidence="2" id="KW-1185">Reference proteome</keyword>
<proteinExistence type="predicted"/>
<dbReference type="EMBL" id="CM055107">
    <property type="protein sequence ID" value="KAJ7527183.1"/>
    <property type="molecule type" value="Genomic_DNA"/>
</dbReference>
<sequence length="90" mass="9584">MPGNSCAARVPVCEYSKSKKGVSSITRDHALCCVLCLLAFVLAFVFAGAVAERYVWDGGRWLFAFAGGLAVIALAIAVAVDWTEKLCVQT</sequence>
<name>A0ACC2BBS7_DIPCM</name>
<accession>A0ACC2BBS7</accession>
<evidence type="ECO:0000313" key="1">
    <source>
        <dbReference type="EMBL" id="KAJ7527183.1"/>
    </source>
</evidence>
<dbReference type="Proteomes" id="UP001162992">
    <property type="component" value="Chromosome 16"/>
</dbReference>
<evidence type="ECO:0000313" key="2">
    <source>
        <dbReference type="Proteomes" id="UP001162992"/>
    </source>
</evidence>
<reference evidence="2" key="1">
    <citation type="journal article" date="2024" name="Proc. Natl. Acad. Sci. U.S.A.">
        <title>Extraordinary preservation of gene collinearity over three hundred million years revealed in homosporous lycophytes.</title>
        <authorList>
            <person name="Li C."/>
            <person name="Wickell D."/>
            <person name="Kuo L.Y."/>
            <person name="Chen X."/>
            <person name="Nie B."/>
            <person name="Liao X."/>
            <person name="Peng D."/>
            <person name="Ji J."/>
            <person name="Jenkins J."/>
            <person name="Williams M."/>
            <person name="Shu S."/>
            <person name="Plott C."/>
            <person name="Barry K."/>
            <person name="Rajasekar S."/>
            <person name="Grimwood J."/>
            <person name="Han X."/>
            <person name="Sun S."/>
            <person name="Hou Z."/>
            <person name="He W."/>
            <person name="Dai G."/>
            <person name="Sun C."/>
            <person name="Schmutz J."/>
            <person name="Leebens-Mack J.H."/>
            <person name="Li F.W."/>
            <person name="Wang L."/>
        </authorList>
    </citation>
    <scope>NUCLEOTIDE SEQUENCE [LARGE SCALE GENOMIC DNA]</scope>
    <source>
        <strain evidence="2">cv. PW_Plant_1</strain>
    </source>
</reference>
<gene>
    <name evidence="1" type="ORF">O6H91_16G041000</name>
</gene>
<protein>
    <submittedName>
        <fullName evidence="1">Uncharacterized protein</fullName>
    </submittedName>
</protein>